<reference evidence="3" key="1">
    <citation type="submission" date="2016-10" db="EMBL/GenBank/DDBJ databases">
        <authorList>
            <person name="Varghese N."/>
            <person name="Submissions S."/>
        </authorList>
    </citation>
    <scope>NUCLEOTIDE SEQUENCE [LARGE SCALE GENOMIC DNA]</scope>
    <source>
        <strain evidence="3">IBRC-M 10655</strain>
    </source>
</reference>
<evidence type="ECO:0008006" key="4">
    <source>
        <dbReference type="Google" id="ProtNLM"/>
    </source>
</evidence>
<organism evidence="2 3">
    <name type="scientific">Actinokineospora alba</name>
    <dbReference type="NCBI Taxonomy" id="504798"/>
    <lineage>
        <taxon>Bacteria</taxon>
        <taxon>Bacillati</taxon>
        <taxon>Actinomycetota</taxon>
        <taxon>Actinomycetes</taxon>
        <taxon>Pseudonocardiales</taxon>
        <taxon>Pseudonocardiaceae</taxon>
        <taxon>Actinokineospora</taxon>
    </lineage>
</organism>
<gene>
    <name evidence="2" type="ORF">SAMN05192558_113211</name>
</gene>
<evidence type="ECO:0000313" key="3">
    <source>
        <dbReference type="Proteomes" id="UP000199651"/>
    </source>
</evidence>
<name>A0A1H0VDR6_9PSEU</name>
<accession>A0A1H0VDR6</accession>
<feature type="region of interest" description="Disordered" evidence="1">
    <location>
        <begin position="272"/>
        <end position="305"/>
    </location>
</feature>
<sequence length="305" mass="32543">MSYDDAVDPTVALNNADTIAGGLKIEDAIRDAGAQVQVVNWIWEQVVGDDLVSSIITPITGDFEKISATGKQWENISEALQSVRDNLNTGLDELDPHWDGDAAQKFELLIRTVWTVGIEADAQAAKLVGTAFEKVAEASKKACELALKLIKKLVNKLIEAIALMPIPVVGWARAVKMVIDAIEIYNAVMQIIRGIEQIIEGCQTVVSGVRDLGSALMKIKDVRNLNDAINSANDISDAKGDISDGAASVSGGAKDVGKGGVGAAKNGYKGYQHYGQYQDDRAEANRPDPSTQNRQGTPVPTGGTR</sequence>
<dbReference type="Proteomes" id="UP000199651">
    <property type="component" value="Unassembled WGS sequence"/>
</dbReference>
<evidence type="ECO:0000313" key="2">
    <source>
        <dbReference type="EMBL" id="SDP76494.1"/>
    </source>
</evidence>
<dbReference type="EMBL" id="FNJB01000013">
    <property type="protein sequence ID" value="SDP76494.1"/>
    <property type="molecule type" value="Genomic_DNA"/>
</dbReference>
<dbReference type="AlphaFoldDB" id="A0A1H0VDR6"/>
<dbReference type="SUPFAM" id="SSF140453">
    <property type="entry name" value="EsxAB dimer-like"/>
    <property type="match status" value="1"/>
</dbReference>
<keyword evidence="3" id="KW-1185">Reference proteome</keyword>
<evidence type="ECO:0000256" key="1">
    <source>
        <dbReference type="SAM" id="MobiDB-lite"/>
    </source>
</evidence>
<proteinExistence type="predicted"/>
<protein>
    <recommendedName>
        <fullName evidence="4">Proteins of 100 residues with WXG</fullName>
    </recommendedName>
</protein>
<feature type="compositionally biased region" description="Polar residues" evidence="1">
    <location>
        <begin position="288"/>
        <end position="298"/>
    </location>
</feature>
<dbReference type="STRING" id="504798.SAMN05421871_101965"/>
<dbReference type="OrthoDB" id="5125341at2"/>
<dbReference type="RefSeq" id="WP_091382890.1">
    <property type="nucleotide sequence ID" value="NZ_FNDV01000001.1"/>
</dbReference>
<dbReference type="Gene3D" id="1.10.287.1060">
    <property type="entry name" value="ESAT-6-like"/>
    <property type="match status" value="1"/>
</dbReference>
<dbReference type="InterPro" id="IPR036689">
    <property type="entry name" value="ESAT-6-like_sf"/>
</dbReference>